<feature type="binding site" evidence="10">
    <location>
        <position position="240"/>
    </location>
    <ligand>
        <name>UDP-N-acetyl-alpha-D-galactosamine</name>
        <dbReference type="ChEBI" id="CHEBI:67138"/>
    </ligand>
</feature>
<evidence type="ECO:0000256" key="8">
    <source>
        <dbReference type="ARBA" id="ARBA00023136"/>
    </source>
</evidence>
<dbReference type="AlphaFoldDB" id="A0A9Y4NAU4"/>
<feature type="region of interest" description="Disordered" evidence="12">
    <location>
        <begin position="173"/>
        <end position="198"/>
    </location>
</feature>
<dbReference type="GO" id="GO:0005975">
    <property type="term" value="P:carbohydrate metabolic process"/>
    <property type="evidence" value="ECO:0007669"/>
    <property type="project" value="InterPro"/>
</dbReference>
<dbReference type="PANTHER" id="PTHR10462">
    <property type="entry name" value="GLYCOSYLTRANSFERASE-RELATED"/>
    <property type="match status" value="1"/>
</dbReference>
<dbReference type="GO" id="GO:0031982">
    <property type="term" value="C:vesicle"/>
    <property type="evidence" value="ECO:0007669"/>
    <property type="project" value="TreeGrafter"/>
</dbReference>
<dbReference type="FunFam" id="3.90.550.10:FF:000022">
    <property type="entry name" value="Histo-blood group ABO system transferase"/>
    <property type="match status" value="1"/>
</dbReference>
<keyword evidence="7" id="KW-1133">Transmembrane helix</keyword>
<keyword evidence="8" id="KW-0472">Membrane</keyword>
<evidence type="ECO:0000256" key="4">
    <source>
        <dbReference type="ARBA" id="ARBA00022679"/>
    </source>
</evidence>
<keyword evidence="4" id="KW-0808">Transferase</keyword>
<evidence type="ECO:0000313" key="14">
    <source>
        <dbReference type="RefSeq" id="XP_008290700.1"/>
    </source>
</evidence>
<evidence type="ECO:0000256" key="2">
    <source>
        <dbReference type="ARBA" id="ARBA00010413"/>
    </source>
</evidence>
<dbReference type="GeneID" id="103365126"/>
<evidence type="ECO:0000256" key="9">
    <source>
        <dbReference type="PIRSR" id="PIRSR605076-1"/>
    </source>
</evidence>
<dbReference type="InterPro" id="IPR005076">
    <property type="entry name" value="Glyco_trans_6"/>
</dbReference>
<dbReference type="InterPro" id="IPR029044">
    <property type="entry name" value="Nucleotide-diphossugar_trans"/>
</dbReference>
<evidence type="ECO:0000256" key="7">
    <source>
        <dbReference type="ARBA" id="ARBA00022989"/>
    </source>
</evidence>
<feature type="binding site" evidence="11">
    <location>
        <position position="327"/>
    </location>
    <ligand>
        <name>Mn(2+)</name>
        <dbReference type="ChEBI" id="CHEBI:29035"/>
    </ligand>
</feature>
<dbReference type="SUPFAM" id="SSF53448">
    <property type="entry name" value="Nucleotide-diphospho-sugar transferases"/>
    <property type="match status" value="1"/>
</dbReference>
<dbReference type="Pfam" id="PF03414">
    <property type="entry name" value="Glyco_transf_6"/>
    <property type="match status" value="1"/>
</dbReference>
<dbReference type="PANTHER" id="PTHR10462:SF49">
    <property type="entry name" value="GLOBOSIDE ALPHA-1,3-N-ACETYLGALACTOSAMINYLTRANSFERASE 1"/>
    <property type="match status" value="1"/>
</dbReference>
<sequence>MPRAVTAVQPALLHRSSPVRPLPGIYVYTGGSTSTFSVCPPCKEEPEPFVNKTVTNCLDNGSWRIGVLKMDAGLQYPQPSTLKGGTTTPVCQSRGTVPDRHPMLQRRVNQDSPTTSRDLRYSGRIASTPGALPPKSFLTTLVPSARVMDESASESTVSASSLEDVTAGLRRPSKYSFHHPTTSSVKVRRSSPTPRTDVNSVTNWNAPLVWEGTFDPVVIDNIYRKINPRIAVVVSAVGKYISFLKDFLESSEKYFLVGFRVTYHVFTDNEQEVPKIALGEGRKISVVTVPSAKRWQDVVFGRMKWIAVTIDKQIRGEADYLFMIDVDSVFHNRFGAESLSQLSAVLHRGYYQSTRREDFPYERRPKSKAYIPSHEGDYYYTAAMAGGYLEDMYKLVKYCYEQSEEDAKNNIEAVWQDESHLNKYFLYNKPTKVLSSEYLWSDYDAIKPEIKVVRISHVVKDYAKVRPNGGM</sequence>
<evidence type="ECO:0000256" key="12">
    <source>
        <dbReference type="SAM" id="MobiDB-lite"/>
    </source>
</evidence>
<dbReference type="RefSeq" id="XP_008290700.1">
    <property type="nucleotide sequence ID" value="XM_008292478.1"/>
</dbReference>
<proteinExistence type="inferred from homology"/>
<comment type="cofactor">
    <cofactor evidence="11">
        <name>Mn(2+)</name>
        <dbReference type="ChEBI" id="CHEBI:29035"/>
    </cofactor>
    <text evidence="11">Binds 1 Mn(2+) ion per subunit.</text>
</comment>
<feature type="compositionally biased region" description="Polar residues" evidence="12">
    <location>
        <begin position="179"/>
        <end position="198"/>
    </location>
</feature>
<feature type="region of interest" description="Disordered" evidence="12">
    <location>
        <begin position="79"/>
        <end position="99"/>
    </location>
</feature>
<protein>
    <submittedName>
        <fullName evidence="14">Histo-blood group ABO system transferase 2-like</fullName>
    </submittedName>
</protein>
<evidence type="ECO:0000256" key="11">
    <source>
        <dbReference type="PIRSR" id="PIRSR605076-3"/>
    </source>
</evidence>
<feature type="binding site" evidence="10">
    <location>
        <position position="418"/>
    </location>
    <ligand>
        <name>an alpha-L-fucosyl-(1-&gt;2)-beta-D-galactosyl derivative</name>
        <dbReference type="ChEBI" id="CHEBI:140327"/>
    </ligand>
</feature>
<name>A0A9Y4NAU4_9TELE</name>
<dbReference type="GO" id="GO:0016758">
    <property type="term" value="F:hexosyltransferase activity"/>
    <property type="evidence" value="ECO:0007669"/>
    <property type="project" value="InterPro"/>
</dbReference>
<evidence type="ECO:0000256" key="3">
    <source>
        <dbReference type="ARBA" id="ARBA00022676"/>
    </source>
</evidence>
<feature type="binding site" evidence="10">
    <location>
        <position position="347"/>
    </location>
    <ligand>
        <name>an alpha-L-fucosyl-(1-&gt;2)-beta-D-galactosyl derivative</name>
        <dbReference type="ChEBI" id="CHEBI:140327"/>
    </ligand>
</feature>
<reference evidence="14" key="1">
    <citation type="submission" date="2025-08" db="UniProtKB">
        <authorList>
            <consortium name="RefSeq"/>
        </authorList>
    </citation>
    <scope>IDENTIFICATION</scope>
</reference>
<accession>A0A9Y4NAU4</accession>
<evidence type="ECO:0000256" key="5">
    <source>
        <dbReference type="ARBA" id="ARBA00022692"/>
    </source>
</evidence>
<gene>
    <name evidence="14" type="primary">LOC103365126</name>
</gene>
<dbReference type="Gene3D" id="3.90.550.10">
    <property type="entry name" value="Spore Coat Polysaccharide Biosynthesis Protein SpsA, Chain A"/>
    <property type="match status" value="1"/>
</dbReference>
<keyword evidence="11" id="KW-0464">Manganese</keyword>
<keyword evidence="3" id="KW-0328">Glycosyltransferase</keyword>
<keyword evidence="5" id="KW-0812">Transmembrane</keyword>
<evidence type="ECO:0000256" key="6">
    <source>
        <dbReference type="ARBA" id="ARBA00022968"/>
    </source>
</evidence>
<keyword evidence="6" id="KW-0735">Signal-anchor</keyword>
<dbReference type="GO" id="GO:0016020">
    <property type="term" value="C:membrane"/>
    <property type="evidence" value="ECO:0007669"/>
    <property type="project" value="UniProtKB-SubCell"/>
</dbReference>
<comment type="similarity">
    <text evidence="2">Belongs to the glycosyltransferase 6 family.</text>
</comment>
<keyword evidence="11" id="KW-0479">Metal-binding</keyword>
<keyword evidence="13" id="KW-1185">Reference proteome</keyword>
<feature type="active site" description="Nucleophile" evidence="9">
    <location>
        <position position="418"/>
    </location>
</feature>
<feature type="binding site" evidence="10">
    <location>
        <begin position="325"/>
        <end position="327"/>
    </location>
    <ligand>
        <name>UDP-N-acetyl-alpha-D-galactosamine</name>
        <dbReference type="ChEBI" id="CHEBI:67138"/>
    </ligand>
</feature>
<comment type="subcellular location">
    <subcellularLocation>
        <location evidence="1">Membrane</location>
        <topology evidence="1">Single-pass type II membrane protein</topology>
    </subcellularLocation>
</comment>
<feature type="binding site" evidence="11">
    <location>
        <position position="325"/>
    </location>
    <ligand>
        <name>Mn(2+)</name>
        <dbReference type="ChEBI" id="CHEBI:29035"/>
    </ligand>
</feature>
<organism evidence="13 14">
    <name type="scientific">Stegastes partitus</name>
    <name type="common">bicolor damselfish</name>
    <dbReference type="NCBI Taxonomy" id="144197"/>
    <lineage>
        <taxon>Eukaryota</taxon>
        <taxon>Metazoa</taxon>
        <taxon>Chordata</taxon>
        <taxon>Craniata</taxon>
        <taxon>Vertebrata</taxon>
        <taxon>Euteleostomi</taxon>
        <taxon>Actinopterygii</taxon>
        <taxon>Neopterygii</taxon>
        <taxon>Teleostei</taxon>
        <taxon>Neoteleostei</taxon>
        <taxon>Acanthomorphata</taxon>
        <taxon>Ovalentaria</taxon>
        <taxon>Pomacentridae</taxon>
        <taxon>Stegastes</taxon>
    </lineage>
</organism>
<evidence type="ECO:0000256" key="10">
    <source>
        <dbReference type="PIRSR" id="PIRSR605076-2"/>
    </source>
</evidence>
<dbReference type="GO" id="GO:0046872">
    <property type="term" value="F:metal ion binding"/>
    <property type="evidence" value="ECO:0007669"/>
    <property type="project" value="UniProtKB-KW"/>
</dbReference>
<evidence type="ECO:0000313" key="13">
    <source>
        <dbReference type="Proteomes" id="UP000694891"/>
    </source>
</evidence>
<evidence type="ECO:0000256" key="1">
    <source>
        <dbReference type="ARBA" id="ARBA00004606"/>
    </source>
</evidence>
<dbReference type="GO" id="GO:0005794">
    <property type="term" value="C:Golgi apparatus"/>
    <property type="evidence" value="ECO:0007669"/>
    <property type="project" value="TreeGrafter"/>
</dbReference>
<feature type="compositionally biased region" description="Polar residues" evidence="12">
    <location>
        <begin position="79"/>
        <end position="95"/>
    </location>
</feature>
<dbReference type="Proteomes" id="UP000694891">
    <property type="component" value="Unplaced"/>
</dbReference>